<dbReference type="Pfam" id="PF04237">
    <property type="entry name" value="YjbR"/>
    <property type="match status" value="1"/>
</dbReference>
<proteinExistence type="predicted"/>
<dbReference type="OrthoDB" id="9789813at2"/>
<dbReference type="GO" id="GO:0003677">
    <property type="term" value="F:DNA binding"/>
    <property type="evidence" value="ECO:0007669"/>
    <property type="project" value="UniProtKB-KW"/>
</dbReference>
<gene>
    <name evidence="1" type="ORF">LV89_01886</name>
</gene>
<dbReference type="EMBL" id="QGGO01000008">
    <property type="protein sequence ID" value="PWK27072.1"/>
    <property type="molecule type" value="Genomic_DNA"/>
</dbReference>
<evidence type="ECO:0000313" key="2">
    <source>
        <dbReference type="Proteomes" id="UP000245489"/>
    </source>
</evidence>
<dbReference type="InterPro" id="IPR058532">
    <property type="entry name" value="YjbR/MT2646/Rv2570-like"/>
</dbReference>
<organism evidence="1 2">
    <name type="scientific">Arcicella aurantiaca</name>
    <dbReference type="NCBI Taxonomy" id="591202"/>
    <lineage>
        <taxon>Bacteria</taxon>
        <taxon>Pseudomonadati</taxon>
        <taxon>Bacteroidota</taxon>
        <taxon>Cytophagia</taxon>
        <taxon>Cytophagales</taxon>
        <taxon>Flectobacillaceae</taxon>
        <taxon>Arcicella</taxon>
    </lineage>
</organism>
<dbReference type="Proteomes" id="UP000245489">
    <property type="component" value="Unassembled WGS sequence"/>
</dbReference>
<dbReference type="Gene3D" id="3.90.1150.30">
    <property type="match status" value="1"/>
</dbReference>
<dbReference type="InterPro" id="IPR007351">
    <property type="entry name" value="YjbR"/>
</dbReference>
<dbReference type="PANTHER" id="PTHR35145:SF1">
    <property type="entry name" value="CYTOPLASMIC PROTEIN"/>
    <property type="match status" value="1"/>
</dbReference>
<protein>
    <submittedName>
        <fullName evidence="1">Putative DNA-binding protein (MmcQ/YjbR family)</fullName>
    </submittedName>
</protein>
<dbReference type="AlphaFoldDB" id="A0A316EAC4"/>
<dbReference type="InterPro" id="IPR038056">
    <property type="entry name" value="YjbR-like_sf"/>
</dbReference>
<sequence>MNIEEFREFCLAKKGVTEELPFGPDTLVYKVAGKIFALTSLDTEVFSVSLKCEPNFALELREKFDYIGGGYHLNKKHWNTVNGDIAPTKQLSELTNHSYQIVVEGLTKKVKAEFGF</sequence>
<dbReference type="PANTHER" id="PTHR35145">
    <property type="entry name" value="CYTOPLASMIC PROTEIN-RELATED"/>
    <property type="match status" value="1"/>
</dbReference>
<reference evidence="1 2" key="1">
    <citation type="submission" date="2018-05" db="EMBL/GenBank/DDBJ databases">
        <title>Genomic Encyclopedia of Archaeal and Bacterial Type Strains, Phase II (KMG-II): from individual species to whole genera.</title>
        <authorList>
            <person name="Goeker M."/>
        </authorList>
    </citation>
    <scope>NUCLEOTIDE SEQUENCE [LARGE SCALE GENOMIC DNA]</scope>
    <source>
        <strain evidence="1 2">DSM 22214</strain>
    </source>
</reference>
<dbReference type="RefSeq" id="WP_109742642.1">
    <property type="nucleotide sequence ID" value="NZ_QGGO01000008.1"/>
</dbReference>
<name>A0A316EAC4_9BACT</name>
<keyword evidence="1" id="KW-0238">DNA-binding</keyword>
<comment type="caution">
    <text evidence="1">The sequence shown here is derived from an EMBL/GenBank/DDBJ whole genome shotgun (WGS) entry which is preliminary data.</text>
</comment>
<keyword evidence="2" id="KW-1185">Reference proteome</keyword>
<dbReference type="SUPFAM" id="SSF142906">
    <property type="entry name" value="YjbR-like"/>
    <property type="match status" value="1"/>
</dbReference>
<evidence type="ECO:0000313" key="1">
    <source>
        <dbReference type="EMBL" id="PWK27072.1"/>
    </source>
</evidence>
<accession>A0A316EAC4</accession>